<sequence>MLQLIPFLRATVSRVREDEGLITMQYMTGLIKIVLMSRCRRETVSDSGSRINTDMRLHSKVPFIAFLGLMHLRITLAGFVFGRTRSLNNGGVNQRTFFEQDTGFR</sequence>
<comment type="caution">
    <text evidence="1">The sequence shown here is derived from an EMBL/GenBank/DDBJ whole genome shotgun (WGS) entry which is preliminary data.</text>
</comment>
<reference evidence="2" key="1">
    <citation type="journal article" date="2019" name="Int. J. Syst. Evol. Microbiol.">
        <title>The Global Catalogue of Microorganisms (GCM) 10K type strain sequencing project: providing services to taxonomists for standard genome sequencing and annotation.</title>
        <authorList>
            <consortium name="The Broad Institute Genomics Platform"/>
            <consortium name="The Broad Institute Genome Sequencing Center for Infectious Disease"/>
            <person name="Wu L."/>
            <person name="Ma J."/>
        </authorList>
    </citation>
    <scope>NUCLEOTIDE SEQUENCE [LARGE SCALE GENOMIC DNA]</scope>
    <source>
        <strain evidence="2">JCM 15134</strain>
    </source>
</reference>
<name>A0ABP3TDY6_9GAMM</name>
<dbReference type="EMBL" id="BAAAET010000002">
    <property type="protein sequence ID" value="GAA0691580.1"/>
    <property type="molecule type" value="Genomic_DNA"/>
</dbReference>
<protein>
    <submittedName>
        <fullName evidence="1">Uncharacterized protein</fullName>
    </submittedName>
</protein>
<organism evidence="1 2">
    <name type="scientific">Marinobacterium maritimum</name>
    <dbReference type="NCBI Taxonomy" id="500162"/>
    <lineage>
        <taxon>Bacteria</taxon>
        <taxon>Pseudomonadati</taxon>
        <taxon>Pseudomonadota</taxon>
        <taxon>Gammaproteobacteria</taxon>
        <taxon>Oceanospirillales</taxon>
        <taxon>Oceanospirillaceae</taxon>
        <taxon>Marinobacterium</taxon>
    </lineage>
</organism>
<keyword evidence="2" id="KW-1185">Reference proteome</keyword>
<proteinExistence type="predicted"/>
<dbReference type="Proteomes" id="UP001499915">
    <property type="component" value="Unassembled WGS sequence"/>
</dbReference>
<evidence type="ECO:0000313" key="2">
    <source>
        <dbReference type="Proteomes" id="UP001499915"/>
    </source>
</evidence>
<gene>
    <name evidence="1" type="ORF">GCM10009104_18130</name>
</gene>
<accession>A0ABP3TDY6</accession>
<evidence type="ECO:0000313" key="1">
    <source>
        <dbReference type="EMBL" id="GAA0691580.1"/>
    </source>
</evidence>